<evidence type="ECO:0000313" key="4">
    <source>
        <dbReference type="Proteomes" id="UP000000739"/>
    </source>
</evidence>
<evidence type="ECO:0000259" key="1">
    <source>
        <dbReference type="PROSITE" id="PS50035"/>
    </source>
</evidence>
<dbReference type="RefSeq" id="WP_015948236.1">
    <property type="nucleotide sequence ID" value="NC_011768.1"/>
</dbReference>
<feature type="domain" description="PLD phosphodiesterase" evidence="1">
    <location>
        <begin position="917"/>
        <end position="940"/>
    </location>
</feature>
<keyword evidence="4" id="KW-1185">Reference proteome</keyword>
<gene>
    <name evidence="3" type="ordered locus">Dalk_3491</name>
</gene>
<dbReference type="GO" id="GO:0005829">
    <property type="term" value="C:cytosol"/>
    <property type="evidence" value="ECO:0007669"/>
    <property type="project" value="TreeGrafter"/>
</dbReference>
<evidence type="ECO:0000313" key="3">
    <source>
        <dbReference type="EMBL" id="ACL05179.1"/>
    </source>
</evidence>
<evidence type="ECO:0000259" key="2">
    <source>
        <dbReference type="PROSITE" id="PS51192"/>
    </source>
</evidence>
<proteinExistence type="predicted"/>
<protein>
    <submittedName>
        <fullName evidence="3">Type III restriction protein res subunit</fullName>
    </submittedName>
</protein>
<dbReference type="SUPFAM" id="SSF56024">
    <property type="entry name" value="Phospholipase D/nuclease"/>
    <property type="match status" value="1"/>
</dbReference>
<reference evidence="3 4" key="1">
    <citation type="journal article" date="2012" name="Environ. Microbiol.">
        <title>The genome sequence of Desulfatibacillum alkenivorans AK-01: a blueprint for anaerobic alkane oxidation.</title>
        <authorList>
            <person name="Callaghan A.V."/>
            <person name="Morris B.E."/>
            <person name="Pereira I.A."/>
            <person name="McInerney M.J."/>
            <person name="Austin R.N."/>
            <person name="Groves J.T."/>
            <person name="Kukor J.J."/>
            <person name="Suflita J.M."/>
            <person name="Young L.Y."/>
            <person name="Zylstra G.J."/>
            <person name="Wawrik B."/>
        </authorList>
    </citation>
    <scope>NUCLEOTIDE SEQUENCE [LARGE SCALE GENOMIC DNA]</scope>
    <source>
        <strain evidence="3 4">AK-01</strain>
    </source>
</reference>
<dbReference type="Proteomes" id="UP000000739">
    <property type="component" value="Chromosome"/>
</dbReference>
<dbReference type="SMART" id="SM00487">
    <property type="entry name" value="DEXDc"/>
    <property type="match status" value="1"/>
</dbReference>
<dbReference type="KEGG" id="dal:Dalk_3491"/>
<dbReference type="PROSITE" id="PS50035">
    <property type="entry name" value="PLD"/>
    <property type="match status" value="1"/>
</dbReference>
<dbReference type="InterPro" id="IPR027417">
    <property type="entry name" value="P-loop_NTPase"/>
</dbReference>
<dbReference type="Gene3D" id="3.30.870.10">
    <property type="entry name" value="Endonuclease Chain A"/>
    <property type="match status" value="1"/>
</dbReference>
<dbReference type="EMBL" id="CP001322">
    <property type="protein sequence ID" value="ACL05179.1"/>
    <property type="molecule type" value="Genomic_DNA"/>
</dbReference>
<dbReference type="GO" id="GO:0006793">
    <property type="term" value="P:phosphorus metabolic process"/>
    <property type="evidence" value="ECO:0007669"/>
    <property type="project" value="UniProtKB-ARBA"/>
</dbReference>
<dbReference type="CDD" id="cd17926">
    <property type="entry name" value="DEXHc_RE"/>
    <property type="match status" value="1"/>
</dbReference>
<dbReference type="InterPro" id="IPR050742">
    <property type="entry name" value="Helicase_Restrict-Modif_Enz"/>
</dbReference>
<dbReference type="Pfam" id="PF13091">
    <property type="entry name" value="PLDc_2"/>
    <property type="match status" value="1"/>
</dbReference>
<dbReference type="PANTHER" id="PTHR47396:SF1">
    <property type="entry name" value="ATP-DEPENDENT HELICASE IRC3-RELATED"/>
    <property type="match status" value="1"/>
</dbReference>
<dbReference type="PANTHER" id="PTHR47396">
    <property type="entry name" value="TYPE I RESTRICTION ENZYME ECOKI R PROTEIN"/>
    <property type="match status" value="1"/>
</dbReference>
<dbReference type="InterPro" id="IPR006935">
    <property type="entry name" value="Helicase/UvrB_N"/>
</dbReference>
<dbReference type="GO" id="GO:0005524">
    <property type="term" value="F:ATP binding"/>
    <property type="evidence" value="ECO:0007669"/>
    <property type="project" value="InterPro"/>
</dbReference>
<dbReference type="AlphaFoldDB" id="B8FBX4"/>
<dbReference type="CDD" id="cd09126">
    <property type="entry name" value="PLDc_C_DEXD_like"/>
    <property type="match status" value="1"/>
</dbReference>
<organism evidence="3 4">
    <name type="scientific">Desulfatibacillum aliphaticivorans</name>
    <dbReference type="NCBI Taxonomy" id="218208"/>
    <lineage>
        <taxon>Bacteria</taxon>
        <taxon>Pseudomonadati</taxon>
        <taxon>Thermodesulfobacteriota</taxon>
        <taxon>Desulfobacteria</taxon>
        <taxon>Desulfobacterales</taxon>
        <taxon>Desulfatibacillaceae</taxon>
        <taxon>Desulfatibacillum</taxon>
    </lineage>
</organism>
<dbReference type="eggNOG" id="COG1502">
    <property type="taxonomic scope" value="Bacteria"/>
</dbReference>
<feature type="domain" description="Helicase ATP-binding" evidence="2">
    <location>
        <begin position="455"/>
        <end position="618"/>
    </location>
</feature>
<dbReference type="InterPro" id="IPR054347">
    <property type="entry name" value="TOTE_primase"/>
</dbReference>
<dbReference type="InterPro" id="IPR001736">
    <property type="entry name" value="PLipase_D/transphosphatidylase"/>
</dbReference>
<dbReference type="HOGENOM" id="CLU_011771_1_0_7"/>
<dbReference type="PROSITE" id="PS51192">
    <property type="entry name" value="HELICASE_ATP_BIND_1"/>
    <property type="match status" value="1"/>
</dbReference>
<name>B8FBX4_DESAL</name>
<dbReference type="eggNOG" id="COG4951">
    <property type="taxonomic scope" value="Bacteria"/>
</dbReference>
<dbReference type="eggNOG" id="COG1061">
    <property type="taxonomic scope" value="Bacteria"/>
</dbReference>
<dbReference type="GO" id="GO:0016787">
    <property type="term" value="F:hydrolase activity"/>
    <property type="evidence" value="ECO:0007669"/>
    <property type="project" value="InterPro"/>
</dbReference>
<dbReference type="Gene3D" id="3.40.50.300">
    <property type="entry name" value="P-loop containing nucleotide triphosphate hydrolases"/>
    <property type="match status" value="2"/>
</dbReference>
<dbReference type="InterPro" id="IPR025202">
    <property type="entry name" value="PLD-like_dom"/>
</dbReference>
<accession>B8FBX4</accession>
<dbReference type="Pfam" id="PF22548">
    <property type="entry name" value="AEP-TOTE"/>
    <property type="match status" value="1"/>
</dbReference>
<dbReference type="Pfam" id="PF04851">
    <property type="entry name" value="ResIII"/>
    <property type="match status" value="1"/>
</dbReference>
<dbReference type="SUPFAM" id="SSF52540">
    <property type="entry name" value="P-loop containing nucleoside triphosphate hydrolases"/>
    <property type="match status" value="2"/>
</dbReference>
<dbReference type="CDD" id="cd18785">
    <property type="entry name" value="SF2_C"/>
    <property type="match status" value="1"/>
</dbReference>
<sequence>MNYYDLIKNFKSLLDEINRLKIENSQLRVELGLKPPQSLQASPLVVQTETMGHEDELRVESQSFAVNNSSDSPTKIRLFMSLFKGREDVFAKRWESRKSGTGGYAPACLNQWRPGICGKPKLPCSKCSNTSYAELNETVIESHLRGHAVVGVYPMLQDETCHFLAMDFDKANWEKDVAAVRDVCSEYTIPIAVERSRSGKGGHVWFFFEHPVSAGLARKFGAALLTRTMNKRHDLPFASYDRLFPSQDTMPKGGLGNLIALPLQKAARENANSEFIDEHFRSYSDQWAFLSAIERMSQNRIECLITDLSPGDELGELKIDEEESKPWETKQPQTVLEKSDFPDKLEIVRGNMLFIPKEGMSQRALNRLKRLATFKNPMFYRQQAMRLPTYNYPRVISCSDDTQGYLCLPRGCEPDLVYEIEKLDVSIKIIDKTYAGKRINVEFKGHLRDEQNLALSHLIQHDNGILSGTTAFGKTVVAIKLIAEKKTNTLILVDKISLLTQWKKRLSEFLEINEPLPDESNGRRRKRHIIGQIGGGRNTSCGVIDIAVMQSLSRKGEVKEIVRDYGLIIADECHHASAFTYEQILKKARAKYVYGLSATPVRKDGHQPILFMHCGPIRYRDNPKRQAESRPFDHYVIPRFTSLRTPLGMELKDITIQSLYVEIMESDFRDQQIIGDVLRNHEQNRHCLVLTLRTAHVEKLAKMINEHVPNVISLTGGMGKKGTRKAFDRIAEIPADKPFVLVATGHFIGEGFDEPRLDTLFLAMPISWKGTLQQYAGRLHRLCNSKNEVRIYDYVDIQVPMLERMYQKRLNGYASMGYKAKASEVMDAPIDIIFSKDNFLPVFTQDIIASQKEILIVSPFIRQKRTRQMIHHLNAASGAGVRITIITRPEGDFPEKDHPPYRKALDLLSESGFAIMYKSNIHQKFAIMDQKIVWYGSINLLSYGNAQESMMRIESAHIANELIKSIEDG</sequence>
<dbReference type="GO" id="GO:0003677">
    <property type="term" value="F:DNA binding"/>
    <property type="evidence" value="ECO:0007669"/>
    <property type="project" value="InterPro"/>
</dbReference>
<dbReference type="InterPro" id="IPR014001">
    <property type="entry name" value="Helicase_ATP-bd"/>
</dbReference>